<reference evidence="1" key="1">
    <citation type="submission" date="2022-03" db="EMBL/GenBank/DDBJ databases">
        <authorList>
            <person name="Martin H S."/>
        </authorList>
    </citation>
    <scope>NUCLEOTIDE SEQUENCE</scope>
</reference>
<accession>A0ABN8IUF5</accession>
<evidence type="ECO:0000313" key="1">
    <source>
        <dbReference type="EMBL" id="CAH2063305.1"/>
    </source>
</evidence>
<organism evidence="1 2">
    <name type="scientific">Iphiclides podalirius</name>
    <name type="common">scarce swallowtail</name>
    <dbReference type="NCBI Taxonomy" id="110791"/>
    <lineage>
        <taxon>Eukaryota</taxon>
        <taxon>Metazoa</taxon>
        <taxon>Ecdysozoa</taxon>
        <taxon>Arthropoda</taxon>
        <taxon>Hexapoda</taxon>
        <taxon>Insecta</taxon>
        <taxon>Pterygota</taxon>
        <taxon>Neoptera</taxon>
        <taxon>Endopterygota</taxon>
        <taxon>Lepidoptera</taxon>
        <taxon>Glossata</taxon>
        <taxon>Ditrysia</taxon>
        <taxon>Papilionoidea</taxon>
        <taxon>Papilionidae</taxon>
        <taxon>Papilioninae</taxon>
        <taxon>Iphiclides</taxon>
    </lineage>
</organism>
<evidence type="ECO:0000313" key="2">
    <source>
        <dbReference type="Proteomes" id="UP000837857"/>
    </source>
</evidence>
<feature type="non-terminal residue" evidence="1">
    <location>
        <position position="78"/>
    </location>
</feature>
<protein>
    <submittedName>
        <fullName evidence="1">Uncharacterized protein</fullName>
    </submittedName>
</protein>
<gene>
    <name evidence="1" type="ORF">IPOD504_LOCUS12461</name>
</gene>
<name>A0ABN8IUF5_9NEOP</name>
<proteinExistence type="predicted"/>
<dbReference type="Proteomes" id="UP000837857">
    <property type="component" value="Chromosome 3"/>
</dbReference>
<dbReference type="EMBL" id="OW152815">
    <property type="protein sequence ID" value="CAH2063305.1"/>
    <property type="molecule type" value="Genomic_DNA"/>
</dbReference>
<keyword evidence="2" id="KW-1185">Reference proteome</keyword>
<sequence>MLYGPSAPISKEDFAVAYSNPVKDFIDYLIHKQAKNVINRGDGKNVTPGPSMIDVPMNTNSCTDGAVKDIYGACRIPW</sequence>